<protein>
    <submittedName>
        <fullName evidence="2">Uncharacterized protein</fullName>
    </submittedName>
</protein>
<evidence type="ECO:0000313" key="3">
    <source>
        <dbReference type="Proteomes" id="UP000625711"/>
    </source>
</evidence>
<keyword evidence="3" id="KW-1185">Reference proteome</keyword>
<reference evidence="2" key="1">
    <citation type="submission" date="2020-08" db="EMBL/GenBank/DDBJ databases">
        <title>Genome sequencing and assembly of the red palm weevil Rhynchophorus ferrugineus.</title>
        <authorList>
            <person name="Dias G.B."/>
            <person name="Bergman C.M."/>
            <person name="Manee M."/>
        </authorList>
    </citation>
    <scope>NUCLEOTIDE SEQUENCE</scope>
    <source>
        <strain evidence="2">AA-2017</strain>
        <tissue evidence="2">Whole larva</tissue>
    </source>
</reference>
<gene>
    <name evidence="2" type="ORF">GWI33_007972</name>
</gene>
<dbReference type="Proteomes" id="UP000625711">
    <property type="component" value="Unassembled WGS sequence"/>
</dbReference>
<dbReference type="AlphaFoldDB" id="A0A834ICM0"/>
<proteinExistence type="predicted"/>
<feature type="compositionally biased region" description="Basic and acidic residues" evidence="1">
    <location>
        <begin position="28"/>
        <end position="39"/>
    </location>
</feature>
<dbReference type="EMBL" id="JAACXV010000387">
    <property type="protein sequence ID" value="KAF7278792.1"/>
    <property type="molecule type" value="Genomic_DNA"/>
</dbReference>
<comment type="caution">
    <text evidence="2">The sequence shown here is derived from an EMBL/GenBank/DDBJ whole genome shotgun (WGS) entry which is preliminary data.</text>
</comment>
<name>A0A834ICM0_RHYFE</name>
<evidence type="ECO:0000256" key="1">
    <source>
        <dbReference type="SAM" id="MobiDB-lite"/>
    </source>
</evidence>
<accession>A0A834ICM0</accession>
<feature type="region of interest" description="Disordered" evidence="1">
    <location>
        <begin position="18"/>
        <end position="52"/>
    </location>
</feature>
<sequence length="82" mass="8938">MGFYCSLINVRKRVIDNRNGSVTDEEITTERGADDDGPRGRGAPGGKKPPPLLLLPSMGCKQSGNELINGDRRLESIPRQIC</sequence>
<evidence type="ECO:0000313" key="2">
    <source>
        <dbReference type="EMBL" id="KAF7278792.1"/>
    </source>
</evidence>
<organism evidence="2 3">
    <name type="scientific">Rhynchophorus ferrugineus</name>
    <name type="common">Red palm weevil</name>
    <name type="synonym">Curculio ferrugineus</name>
    <dbReference type="NCBI Taxonomy" id="354439"/>
    <lineage>
        <taxon>Eukaryota</taxon>
        <taxon>Metazoa</taxon>
        <taxon>Ecdysozoa</taxon>
        <taxon>Arthropoda</taxon>
        <taxon>Hexapoda</taxon>
        <taxon>Insecta</taxon>
        <taxon>Pterygota</taxon>
        <taxon>Neoptera</taxon>
        <taxon>Endopterygota</taxon>
        <taxon>Coleoptera</taxon>
        <taxon>Polyphaga</taxon>
        <taxon>Cucujiformia</taxon>
        <taxon>Curculionidae</taxon>
        <taxon>Dryophthorinae</taxon>
        <taxon>Rhynchophorus</taxon>
    </lineage>
</organism>